<organism evidence="1 2">
    <name type="scientific">Mycolicibacterium parafortuitum</name>
    <name type="common">Mycobacterium parafortuitum</name>
    <dbReference type="NCBI Taxonomy" id="39692"/>
    <lineage>
        <taxon>Bacteria</taxon>
        <taxon>Bacillati</taxon>
        <taxon>Actinomycetota</taxon>
        <taxon>Actinomycetes</taxon>
        <taxon>Mycobacteriales</taxon>
        <taxon>Mycobacteriaceae</taxon>
        <taxon>Mycolicibacterium</taxon>
    </lineage>
</organism>
<accession>A0ACC6MEN1</accession>
<name>A0ACC6MEN1_MYCPF</name>
<protein>
    <submittedName>
        <fullName evidence="1">Uncharacterized protein</fullName>
    </submittedName>
</protein>
<proteinExistence type="predicted"/>
<evidence type="ECO:0000313" key="2">
    <source>
        <dbReference type="Proteomes" id="UP001289645"/>
    </source>
</evidence>
<keyword evidence="2" id="KW-1185">Reference proteome</keyword>
<evidence type="ECO:0000313" key="1">
    <source>
        <dbReference type="EMBL" id="MDZ5085412.1"/>
    </source>
</evidence>
<dbReference type="EMBL" id="JAOXLN010000007">
    <property type="protein sequence ID" value="MDZ5085412.1"/>
    <property type="molecule type" value="Genomic_DNA"/>
</dbReference>
<gene>
    <name evidence="1" type="ORF">OHX15_08430</name>
</gene>
<comment type="caution">
    <text evidence="1">The sequence shown here is derived from an EMBL/GenBank/DDBJ whole genome shotgun (WGS) entry which is preliminary data.</text>
</comment>
<dbReference type="Proteomes" id="UP001289645">
    <property type="component" value="Unassembled WGS sequence"/>
</dbReference>
<reference evidence="1 2" key="1">
    <citation type="journal article" date="2021" name="Chemosphere">
        <title>Bioballs carrying a syntrophic Rhodococcus and Mycolicibacterium consortium for simultaneous sorption and biodegradation of fuel oil in contaminated freshwater.</title>
        <authorList>
            <person name="Naloka K."/>
            <person name="Polrit D."/>
            <person name="Muangchinda C."/>
            <person name="Thoetkiattikul H."/>
            <person name="Pinyakong O."/>
        </authorList>
    </citation>
    <scope>NUCLEOTIDE SEQUENCE [LARGE SCALE GENOMIC DNA]</scope>
    <source>
        <strain evidence="1 2">J101</strain>
    </source>
</reference>
<sequence>MTDRQRFTPTFSKAPRYIYLLVLLLLIEVVPWRRGNYYSGQFDWTVNGKIMVLGASIFLALWVRLHVARTSAAANNVPVAPFLLVLLYLVVSITGALLSGEFGPSAALALRVGAIGLVILLLVELVGPMDLIRVVASVMTITTIFIAATGTFSAYPYYGRLSGSFPPLGPNEIAFMASIPLIYFTWQLLHVNRTWVVYVAVSVLGIIIMLTQSRTASALILVVLVFLVLRGRQDQRSKLVMVSVLSIVVILLLYSSQLIESYSTRGGDSPIDAAGSRTIAWGAVLDSMRSLAETLFGEGLSARFVSVSGQYWDQQIFDSSWFSAFVQAGWVGVSVALALVFFAVVQVMKNPRPRRDLWLGLLFFVIVRSVLESGLIDASSSYVIFMIVCLGASANASAVNSLPPSIPVRRIPVRQNGIPSKSSASE</sequence>